<evidence type="ECO:0000313" key="2">
    <source>
        <dbReference type="EMBL" id="JAD55148.1"/>
    </source>
</evidence>
<name>A0A0A9AZ64_ARUDO</name>
<accession>A0A0A9AZ64</accession>
<dbReference type="EMBL" id="GBRH01242747">
    <property type="protein sequence ID" value="JAD55148.1"/>
    <property type="molecule type" value="Transcribed_RNA"/>
</dbReference>
<reference evidence="2" key="2">
    <citation type="journal article" date="2015" name="Data Brief">
        <title>Shoot transcriptome of the giant reed, Arundo donax.</title>
        <authorList>
            <person name="Barrero R.A."/>
            <person name="Guerrero F.D."/>
            <person name="Moolhuijzen P."/>
            <person name="Goolsby J.A."/>
            <person name="Tidwell J."/>
            <person name="Bellgard S.E."/>
            <person name="Bellgard M.I."/>
        </authorList>
    </citation>
    <scope>NUCLEOTIDE SEQUENCE</scope>
    <source>
        <tissue evidence="2">Shoot tissue taken approximately 20 cm above the soil surface</tissue>
    </source>
</reference>
<organism evidence="2">
    <name type="scientific">Arundo donax</name>
    <name type="common">Giant reed</name>
    <name type="synonym">Donax arundinaceus</name>
    <dbReference type="NCBI Taxonomy" id="35708"/>
    <lineage>
        <taxon>Eukaryota</taxon>
        <taxon>Viridiplantae</taxon>
        <taxon>Streptophyta</taxon>
        <taxon>Embryophyta</taxon>
        <taxon>Tracheophyta</taxon>
        <taxon>Spermatophyta</taxon>
        <taxon>Magnoliopsida</taxon>
        <taxon>Liliopsida</taxon>
        <taxon>Poales</taxon>
        <taxon>Poaceae</taxon>
        <taxon>PACMAD clade</taxon>
        <taxon>Arundinoideae</taxon>
        <taxon>Arundineae</taxon>
        <taxon>Arundo</taxon>
    </lineage>
</organism>
<proteinExistence type="predicted"/>
<reference evidence="2" key="1">
    <citation type="submission" date="2014-09" db="EMBL/GenBank/DDBJ databases">
        <authorList>
            <person name="Magalhaes I.L.F."/>
            <person name="Oliveira U."/>
            <person name="Santos F.R."/>
            <person name="Vidigal T.H.D.A."/>
            <person name="Brescovit A.D."/>
            <person name="Santos A.J."/>
        </authorList>
    </citation>
    <scope>NUCLEOTIDE SEQUENCE</scope>
    <source>
        <tissue evidence="2">Shoot tissue taken approximately 20 cm above the soil surface</tissue>
    </source>
</reference>
<protein>
    <submittedName>
        <fullName evidence="2">Uncharacterized protein</fullName>
    </submittedName>
</protein>
<feature type="compositionally biased region" description="Basic and acidic residues" evidence="1">
    <location>
        <begin position="1"/>
        <end position="13"/>
    </location>
</feature>
<dbReference type="AlphaFoldDB" id="A0A0A9AZ64"/>
<sequence length="118" mass="12461">MAGDKAMDSHVQSDAETAILEEARQRGCGKAESSQRRHLQNGGDYVLQHRVGHAHRAGGRWVEVGGVRDAASCRRVGSTACGAGAASSCFSRSHHRTYPRSHPLPPAALASCNVGCPD</sequence>
<feature type="region of interest" description="Disordered" evidence="1">
    <location>
        <begin position="1"/>
        <end position="42"/>
    </location>
</feature>
<evidence type="ECO:0000256" key="1">
    <source>
        <dbReference type="SAM" id="MobiDB-lite"/>
    </source>
</evidence>